<dbReference type="HAMAP" id="MF_00063">
    <property type="entry name" value="CysH"/>
    <property type="match status" value="1"/>
</dbReference>
<comment type="subcellular location">
    <subcellularLocation>
        <location evidence="6">Cytoplasm</location>
    </subcellularLocation>
</comment>
<organism evidence="8 9">
    <name type="scientific">Candidatus Lambdaproteobacteria bacterium RIFOXYD2_FULL_50_16</name>
    <dbReference type="NCBI Taxonomy" id="1817772"/>
    <lineage>
        <taxon>Bacteria</taxon>
        <taxon>Pseudomonadati</taxon>
        <taxon>Pseudomonadota</taxon>
        <taxon>Candidatus Lambdaproteobacteria</taxon>
    </lineage>
</organism>
<dbReference type="GO" id="GO:0004604">
    <property type="term" value="F:phosphoadenylyl-sulfate reductase (thioredoxin) activity"/>
    <property type="evidence" value="ECO:0007669"/>
    <property type="project" value="UniProtKB-UniRule"/>
</dbReference>
<comment type="cofactor">
    <cofactor evidence="6">
        <name>[4Fe-4S] cluster</name>
        <dbReference type="ChEBI" id="CHEBI:49883"/>
    </cofactor>
    <text evidence="6">Binds 1 [4Fe-4S] cluster per subunit.</text>
</comment>
<keyword evidence="6" id="KW-0963">Cytoplasm</keyword>
<dbReference type="NCBIfam" id="TIGR00434">
    <property type="entry name" value="cysH"/>
    <property type="match status" value="1"/>
</dbReference>
<feature type="binding site" evidence="6">
    <location>
        <position position="119"/>
    </location>
    <ligand>
        <name>[4Fe-4S] cluster</name>
        <dbReference type="ChEBI" id="CHEBI:49883"/>
    </ligand>
</feature>
<dbReference type="CDD" id="cd23945">
    <property type="entry name" value="PAPS_reductase"/>
    <property type="match status" value="1"/>
</dbReference>
<dbReference type="PANTHER" id="PTHR46482:SF9">
    <property type="entry name" value="5'-ADENYLYLSULFATE REDUCTASE 1, CHLOROPLASTIC"/>
    <property type="match status" value="1"/>
</dbReference>
<feature type="binding site" evidence="6">
    <location>
        <position position="204"/>
    </location>
    <ligand>
        <name>[4Fe-4S] cluster</name>
        <dbReference type="ChEBI" id="CHEBI:49883"/>
    </ligand>
</feature>
<comment type="function">
    <text evidence="6">Catalyzes the formation of sulfite from adenosine 5'-phosphosulfate (APS) using thioredoxin as an electron donor.</text>
</comment>
<dbReference type="PIRSF" id="PIRSF000857">
    <property type="entry name" value="PAPS_reductase"/>
    <property type="match status" value="1"/>
</dbReference>
<evidence type="ECO:0000256" key="5">
    <source>
        <dbReference type="ARBA" id="ARBA00023014"/>
    </source>
</evidence>
<dbReference type="GO" id="GO:0005737">
    <property type="term" value="C:cytoplasm"/>
    <property type="evidence" value="ECO:0007669"/>
    <property type="project" value="UniProtKB-SubCell"/>
</dbReference>
<dbReference type="GO" id="GO:0019379">
    <property type="term" value="P:sulfate assimilation, phosphoadenylyl sulfate reduction by phosphoadenylyl-sulfate reductase (thioredoxin)"/>
    <property type="evidence" value="ECO:0007669"/>
    <property type="project" value="UniProtKB-UniRule"/>
</dbReference>
<name>A0A1F6G9F1_9PROT</name>
<evidence type="ECO:0000256" key="1">
    <source>
        <dbReference type="ARBA" id="ARBA00009732"/>
    </source>
</evidence>
<dbReference type="InterPro" id="IPR014729">
    <property type="entry name" value="Rossmann-like_a/b/a_fold"/>
</dbReference>
<dbReference type="EC" id="1.8.4.10" evidence="6"/>
<proteinExistence type="inferred from homology"/>
<protein>
    <recommendedName>
        <fullName evidence="6">Adenosine 5'-phosphosulfate reductase</fullName>
        <shortName evidence="6">APS reductase</shortName>
        <ecNumber evidence="6">1.8.4.10</ecNumber>
    </recommendedName>
    <alternativeName>
        <fullName evidence="6">5'-adenylylsulfate reductase</fullName>
    </alternativeName>
    <alternativeName>
        <fullName evidence="6">Thioredoxin-dependent 5'-adenylylsulfate reductase</fullName>
    </alternativeName>
</protein>
<dbReference type="GO" id="GO:0051539">
    <property type="term" value="F:4 iron, 4 sulfur cluster binding"/>
    <property type="evidence" value="ECO:0007669"/>
    <property type="project" value="UniProtKB-UniRule"/>
</dbReference>
<accession>A0A1F6G9F1</accession>
<keyword evidence="3 6" id="KW-0560">Oxidoreductase</keyword>
<gene>
    <name evidence="6" type="primary">cysH</name>
    <name evidence="8" type="ORF">A2527_05900</name>
</gene>
<comment type="caution">
    <text evidence="8">The sequence shown here is derived from an EMBL/GenBank/DDBJ whole genome shotgun (WGS) entry which is preliminary data.</text>
</comment>
<evidence type="ECO:0000256" key="4">
    <source>
        <dbReference type="ARBA" id="ARBA00023004"/>
    </source>
</evidence>
<dbReference type="STRING" id="1817772.A2527_05900"/>
<comment type="similarity">
    <text evidence="1 6">Belongs to the PAPS reductase family. CysH subfamily.</text>
</comment>
<dbReference type="InterPro" id="IPR004511">
    <property type="entry name" value="PAPS/APS_Rdtase"/>
</dbReference>
<dbReference type="AlphaFoldDB" id="A0A1F6G9F1"/>
<feature type="active site" description="Nucleophile; cysteine thiosulfonate intermediate" evidence="6">
    <location>
        <position position="229"/>
    </location>
</feature>
<sequence>MRERLEDYQKALVGKPPEAILHWALLEFGAERLGLASSFGAEDQLLTHWLVSLEPKARIFTLDTGRQFEETYDCFQRSKDKWGIEYEVYLPDGEALAQLLSEKGPCSFYQSVENRKECCYIRKVQPLTTALNELNIWVTGQRKDQAVTRGNLNEIEWDQVHQIFKLNPLCNWGEVMVWEQIKTHKIPYNKLHDQGFPSIGCQPCTRKVAPGDDIRSGRWWWESPEHKECGLHNRPK</sequence>
<evidence type="ECO:0000256" key="6">
    <source>
        <dbReference type="HAMAP-Rule" id="MF_00063"/>
    </source>
</evidence>
<dbReference type="GO" id="GO:0070814">
    <property type="term" value="P:hydrogen sulfide biosynthetic process"/>
    <property type="evidence" value="ECO:0007669"/>
    <property type="project" value="UniProtKB-UniRule"/>
</dbReference>
<reference evidence="8 9" key="1">
    <citation type="journal article" date="2016" name="Nat. Commun.">
        <title>Thousands of microbial genomes shed light on interconnected biogeochemical processes in an aquifer system.</title>
        <authorList>
            <person name="Anantharaman K."/>
            <person name="Brown C.T."/>
            <person name="Hug L.A."/>
            <person name="Sharon I."/>
            <person name="Castelle C.J."/>
            <person name="Probst A.J."/>
            <person name="Thomas B.C."/>
            <person name="Singh A."/>
            <person name="Wilkins M.J."/>
            <person name="Karaoz U."/>
            <person name="Brodie E.L."/>
            <person name="Williams K.H."/>
            <person name="Hubbard S.S."/>
            <person name="Banfield J.F."/>
        </authorList>
    </citation>
    <scope>NUCLEOTIDE SEQUENCE [LARGE SCALE GENOMIC DNA]</scope>
</reference>
<dbReference type="PANTHER" id="PTHR46482">
    <property type="entry name" value="5'-ADENYLYLSULFATE REDUCTASE 3, CHLOROPLASTIC"/>
    <property type="match status" value="1"/>
</dbReference>
<keyword evidence="2 6" id="KW-0479">Metal-binding</keyword>
<dbReference type="EMBL" id="MFNE01000035">
    <property type="protein sequence ID" value="OGG94730.1"/>
    <property type="molecule type" value="Genomic_DNA"/>
</dbReference>
<dbReference type="Pfam" id="PF01507">
    <property type="entry name" value="PAPS_reduct"/>
    <property type="match status" value="1"/>
</dbReference>
<dbReference type="Gene3D" id="3.40.50.620">
    <property type="entry name" value="HUPs"/>
    <property type="match status" value="1"/>
</dbReference>
<comment type="catalytic activity">
    <reaction evidence="6">
        <text>[thioredoxin]-disulfide + sulfite + AMP + 2 H(+) = adenosine 5'-phosphosulfate + [thioredoxin]-dithiol</text>
        <dbReference type="Rhea" id="RHEA:21976"/>
        <dbReference type="Rhea" id="RHEA-COMP:10698"/>
        <dbReference type="Rhea" id="RHEA-COMP:10700"/>
        <dbReference type="ChEBI" id="CHEBI:15378"/>
        <dbReference type="ChEBI" id="CHEBI:17359"/>
        <dbReference type="ChEBI" id="CHEBI:29950"/>
        <dbReference type="ChEBI" id="CHEBI:50058"/>
        <dbReference type="ChEBI" id="CHEBI:58243"/>
        <dbReference type="ChEBI" id="CHEBI:456215"/>
        <dbReference type="EC" id="1.8.4.10"/>
    </reaction>
</comment>
<feature type="binding site" evidence="6">
    <location>
        <position position="201"/>
    </location>
    <ligand>
        <name>[4Fe-4S] cluster</name>
        <dbReference type="ChEBI" id="CHEBI:49883"/>
    </ligand>
</feature>
<feature type="binding site" evidence="6">
    <location>
        <position position="118"/>
    </location>
    <ligand>
        <name>[4Fe-4S] cluster</name>
        <dbReference type="ChEBI" id="CHEBI:49883"/>
    </ligand>
</feature>
<dbReference type="InterPro" id="IPR002500">
    <property type="entry name" value="PAPS_reduct_dom"/>
</dbReference>
<keyword evidence="5 6" id="KW-0411">Iron-sulfur</keyword>
<evidence type="ECO:0000259" key="7">
    <source>
        <dbReference type="Pfam" id="PF01507"/>
    </source>
</evidence>
<dbReference type="SUPFAM" id="SSF52402">
    <property type="entry name" value="Adenine nucleotide alpha hydrolases-like"/>
    <property type="match status" value="1"/>
</dbReference>
<dbReference type="GO" id="GO:0046872">
    <property type="term" value="F:metal ion binding"/>
    <property type="evidence" value="ECO:0007669"/>
    <property type="project" value="UniProtKB-KW"/>
</dbReference>
<dbReference type="Proteomes" id="UP000178449">
    <property type="component" value="Unassembled WGS sequence"/>
</dbReference>
<feature type="domain" description="Phosphoadenosine phosphosulphate reductase" evidence="7">
    <location>
        <begin position="35"/>
        <end position="207"/>
    </location>
</feature>
<dbReference type="GO" id="GO:0043866">
    <property type="term" value="F:adenylyl-sulfate reductase (thioredoxin) activity"/>
    <property type="evidence" value="ECO:0007669"/>
    <property type="project" value="UniProtKB-EC"/>
</dbReference>
<evidence type="ECO:0000256" key="2">
    <source>
        <dbReference type="ARBA" id="ARBA00022723"/>
    </source>
</evidence>
<evidence type="ECO:0000256" key="3">
    <source>
        <dbReference type="ARBA" id="ARBA00023002"/>
    </source>
</evidence>
<evidence type="ECO:0000313" key="9">
    <source>
        <dbReference type="Proteomes" id="UP000178449"/>
    </source>
</evidence>
<keyword evidence="4 6" id="KW-0408">Iron</keyword>
<evidence type="ECO:0000313" key="8">
    <source>
        <dbReference type="EMBL" id="OGG94730.1"/>
    </source>
</evidence>
<dbReference type="NCBIfam" id="NF002537">
    <property type="entry name" value="PRK02090.1"/>
    <property type="match status" value="1"/>
</dbReference>
<comment type="pathway">
    <text evidence="6">Sulfur metabolism; hydrogen sulfide biosynthesis; sulfite from sulfate.</text>
</comment>